<feature type="region of interest" description="Disordered" evidence="3">
    <location>
        <begin position="1921"/>
        <end position="1943"/>
    </location>
</feature>
<keyword evidence="6" id="KW-1185">Reference proteome</keyword>
<feature type="domain" description="PDZ" evidence="4">
    <location>
        <begin position="121"/>
        <end position="190"/>
    </location>
</feature>
<organism evidence="5 6">
    <name type="scientific">Triplophysa rosa</name>
    <name type="common">Cave loach</name>
    <dbReference type="NCBI Taxonomy" id="992332"/>
    <lineage>
        <taxon>Eukaryota</taxon>
        <taxon>Metazoa</taxon>
        <taxon>Chordata</taxon>
        <taxon>Craniata</taxon>
        <taxon>Vertebrata</taxon>
        <taxon>Euteleostomi</taxon>
        <taxon>Actinopterygii</taxon>
        <taxon>Neopterygii</taxon>
        <taxon>Teleostei</taxon>
        <taxon>Ostariophysi</taxon>
        <taxon>Cypriniformes</taxon>
        <taxon>Nemacheilidae</taxon>
        <taxon>Triplophysa</taxon>
    </lineage>
</organism>
<dbReference type="EMBL" id="JAFHDT010000012">
    <property type="protein sequence ID" value="KAI7802264.1"/>
    <property type="molecule type" value="Genomic_DNA"/>
</dbReference>
<dbReference type="Proteomes" id="UP001059041">
    <property type="component" value="Linkage Group LG12"/>
</dbReference>
<evidence type="ECO:0000313" key="6">
    <source>
        <dbReference type="Proteomes" id="UP001059041"/>
    </source>
</evidence>
<dbReference type="InterPro" id="IPR036034">
    <property type="entry name" value="PDZ_sf"/>
</dbReference>
<dbReference type="GO" id="GO:0005634">
    <property type="term" value="C:nucleus"/>
    <property type="evidence" value="ECO:0007669"/>
    <property type="project" value="UniProtKB-SubCell"/>
</dbReference>
<dbReference type="PROSITE" id="PS50106">
    <property type="entry name" value="PDZ"/>
    <property type="match status" value="1"/>
</dbReference>
<protein>
    <submittedName>
        <fullName evidence="5">Periaxin</fullName>
    </submittedName>
</protein>
<feature type="compositionally biased region" description="Basic and acidic residues" evidence="3">
    <location>
        <begin position="2207"/>
        <end position="2216"/>
    </location>
</feature>
<feature type="compositionally biased region" description="Basic and acidic residues" evidence="3">
    <location>
        <begin position="1668"/>
        <end position="1679"/>
    </location>
</feature>
<evidence type="ECO:0000256" key="3">
    <source>
        <dbReference type="SAM" id="MobiDB-lite"/>
    </source>
</evidence>
<comment type="subcellular location">
    <subcellularLocation>
        <location evidence="1">Nucleus</location>
    </subcellularLocation>
</comment>
<name>A0A9W7WJV6_TRIRA</name>
<evidence type="ECO:0000256" key="1">
    <source>
        <dbReference type="ARBA" id="ARBA00004123"/>
    </source>
</evidence>
<dbReference type="InterPro" id="IPR001478">
    <property type="entry name" value="PDZ"/>
</dbReference>
<dbReference type="InterPro" id="IPR052082">
    <property type="entry name" value="Myelin_sheath_structural"/>
</dbReference>
<feature type="region of interest" description="Disordered" evidence="3">
    <location>
        <begin position="2195"/>
        <end position="2250"/>
    </location>
</feature>
<feature type="compositionally biased region" description="Basic and acidic residues" evidence="3">
    <location>
        <begin position="102"/>
        <end position="114"/>
    </location>
</feature>
<dbReference type="PANTHER" id="PTHR23348:SF42">
    <property type="entry name" value="PERIAXIN"/>
    <property type="match status" value="1"/>
</dbReference>
<sequence>MSTFPCQTCGCIQGMYYSDREDSHGNPEATDSPVNNKRRSPPSERPPFGPHLTQHHNISAEEQDSPERIIQKEELHAELKRVLSEKRNHLREINSTVTDMEENSKKDSNSEIEKENRLSELVEVVVETQAEVGASGYSVVGGGEQGIFIKDVLKDSPAAKHLSLQKGDQLLSARVYFDNVKYEDAFKILQCAEPYKVSFFLKRTVPESDVSIRLGAQNLELRSPKAKMQRMSVKSVKLFKAKKKRGGRFGLKRLKENKKARAQLDIEGSPGKSMLSPVDVEFVFPKFKMRKGVKATADGSGQLEGMTTSSRKKRKIRFPKMKEMDAAVGDVSTYEGHAEASGAKLKGNAKGAKFGINLPKIKKSKWDAQSSTDNFDVKGSVAKLKPPSTESNLSMHKGKVEVRVSNPDISVKGKAQNPEAKLPEINLDVSNTKMAMPNIKLPKVRLSCNSDEMDGEARKYKMPTGDIKAGNVDLNLGGAELKKGIIPDTNVKGKNISMAKVDTTIKLNLETKQKFGDGSFSLPKPDIAVPNIETSDVDISLPTLEVLIPKVTLEEGKIDVETARIEGGTKLDTLIPKGTIESTQHIDGKGGHFEMAKFDVTLPKMKSSGEIDVKGPEIKAGKFHMTSVDISLAGGGAKGDANIDGQSGKGGKLEMPKLDVSLPKMKSSGEIDVIGTKIKGGKFHMPTIDISLPGAGAKGDINIGGQAGEGGKFEVPKFDVSLPKMKSSGEIDIKGPEVKGGKFHMPSIDIALPGGGAKGDLNIEGQSGKGGKFEMPKLDVSLPKMKSSGEIEVKGPEVKGGKFHMPTIDISLPGGGAEGDVNIEGQTGKGGKLEMPKLDVSLPKMKSSGEIDVKGPEVKGGKFHMPTIDISLPGGGAKGDVNIEGQTGKGGKFEMPKLDVSLPKMKSSGEIDVKSPEDKVSLPKMKSSGEIDVKGPEVKGGKFHMPTIDISLPGGGAKGDVNIEGQAGKGGKFEMPKLDVSFPKMKSSGEIDVKGPEVKGGKFHMPSTDISLPGGGAKGDANIEGQAGKGGQFEMPKLDVSLPKMKSSGEIDIKGPEVKGGKFHMPTIDISLPGGGAKGDANIEGRAGKGGKFEMPKLDVSFPKMKSSGEIDVKGPEVKGGKFHMPSTDISLPGGGAKGDANIEGQAGKGGKLEMPKLDVSLPKIKSSGREINVEGPDIKGGKFHMPSIDFSLSGGGAKGDVNIEGHAGKGGTFEMPKLDISLPKMKSSGEIDVKGPEVKGGKFHMPTIDISLPGGGEGAKRYVNIEGQEGKGGKFGMPKLDVSLPKLKSSSGEIDVKGHEVKGGKFHMPSIDISLPGGGEKGDVNIEGQAGKGAKFVDLSLPKMKLKELKFERQDKKGRKFHIPDIDISMPKISHNFDTDANATGTKISDPEVTVGGNIKLPTVKIPTVDISAPKVDLDFIYPKGKDSDRENIELLKAEGGRPSSGTSFDIPDVSFKMPKILLPKFGRKLKSGEKEQGSPASADLDMEGKLPSMEIDGTIKKTPIKMAPKKGKIKDAEMEMSLETLENKGKLKLPAIEISLPTSNIPEYEVLLPKAEVDVSESDIRSYEGSLKIPKMPTIDISVPKVDLDVSLSKVKLDESMDSNSSDLNIESSRGVVHFPNIKIPKVDISLPRVKSGGTENVEVEGKGSKIKLPKIPAVDISLPKGKTDQNNPHEPEAGGVGHFSVTGVKIPNVDIKMATVDISPPKIKPKDIIAPDVQTSEGECKGTTPGIKLPKVDISLPQGKTGNISPAELKLSGEAGKFRMPNINVPKVEMTLSHEKTGDIKTPEIEFRAKGEKFKMPDIKTPTMDISLPHGKAGDLDINILKADASIPTTDSGLKITGLPKEGKKMRMPAIDIVAPKGDLELDLGLLKEGEKNKKMPEVQNIELSPDESKVKVKGEKVKGSKFNIGMPKFKVSRSEGDVTKSVKEDPKSSKGGTDANLKVGVQAQESSLNMSKMKLPDVEMTGPKRLITPKIPELDFDIEPVQVDTNNEEDRKQTSKVKIPKFGIPLPSLVSPEASLTSQVKGDSVSMHSEVEYEGPSMPKVRKAVFVMVNQQIESTALVCHEASFGIGDEKLKLPKIELKPSVSKSPSNEKGKSISDQEEVEKGKTGKLKMPNVTFSSAKTGLFDVTLSESDDVRSPNLNDDKDDKGKFAKVKMPKEFFSPYSKDKVEEEETSMKLRKETSWDVKETQSGKMSFSGVKKTTETHEGKGEVSVLVSSKARTEMLEERESSESPIPSAGFFSVSKSEERGETTWFKVPKVTLSPHTGFLQITPEGSPKGSRSSLPCSGEEASGGFYVKIPSIEFLTHEMSSEQLVTKTKGTRTVVTKTTKYTETKSSSSNL</sequence>
<comment type="caution">
    <text evidence="5">The sequence shown here is derived from an EMBL/GenBank/DDBJ whole genome shotgun (WGS) entry which is preliminary data.</text>
</comment>
<keyword evidence="2" id="KW-0539">Nucleus</keyword>
<gene>
    <name evidence="5" type="ORF">IRJ41_005339</name>
</gene>
<reference evidence="5" key="1">
    <citation type="submission" date="2021-02" db="EMBL/GenBank/DDBJ databases">
        <title>Comparative genomics reveals that relaxation of natural selection precedes convergent phenotypic evolution of cavefish.</title>
        <authorList>
            <person name="Peng Z."/>
        </authorList>
    </citation>
    <scope>NUCLEOTIDE SEQUENCE</scope>
    <source>
        <tissue evidence="5">Muscle</tissue>
    </source>
</reference>
<dbReference type="PANTHER" id="PTHR23348">
    <property type="entry name" value="PERIAXIN/AHNAK"/>
    <property type="match status" value="1"/>
</dbReference>
<feature type="compositionally biased region" description="Basic and acidic residues" evidence="3">
    <location>
        <begin position="1921"/>
        <end position="1936"/>
    </location>
</feature>
<dbReference type="GO" id="GO:0043484">
    <property type="term" value="P:regulation of RNA splicing"/>
    <property type="evidence" value="ECO:0007669"/>
    <property type="project" value="TreeGrafter"/>
</dbReference>
<feature type="region of interest" description="Disordered" evidence="3">
    <location>
        <begin position="2087"/>
        <end position="2120"/>
    </location>
</feature>
<dbReference type="Gene3D" id="2.30.42.10">
    <property type="match status" value="1"/>
</dbReference>
<dbReference type="GO" id="GO:0032287">
    <property type="term" value="P:peripheral nervous system myelin maintenance"/>
    <property type="evidence" value="ECO:0007669"/>
    <property type="project" value="TreeGrafter"/>
</dbReference>
<feature type="compositionally biased region" description="Basic and acidic residues" evidence="3">
    <location>
        <begin position="2226"/>
        <end position="2237"/>
    </location>
</feature>
<feature type="region of interest" description="Disordered" evidence="3">
    <location>
        <begin position="2272"/>
        <end position="2293"/>
    </location>
</feature>
<dbReference type="SUPFAM" id="SSF50156">
    <property type="entry name" value="PDZ domain-like"/>
    <property type="match status" value="1"/>
</dbReference>
<evidence type="ECO:0000259" key="4">
    <source>
        <dbReference type="PROSITE" id="PS50106"/>
    </source>
</evidence>
<feature type="region of interest" description="Disordered" evidence="3">
    <location>
        <begin position="905"/>
        <end position="942"/>
    </location>
</feature>
<proteinExistence type="predicted"/>
<evidence type="ECO:0000313" key="5">
    <source>
        <dbReference type="EMBL" id="KAI7802264.1"/>
    </source>
</evidence>
<feature type="compositionally biased region" description="Basic and acidic residues" evidence="3">
    <location>
        <begin position="2096"/>
        <end position="2113"/>
    </location>
</feature>
<evidence type="ECO:0000256" key="2">
    <source>
        <dbReference type="ARBA" id="ARBA00023242"/>
    </source>
</evidence>
<feature type="region of interest" description="Disordered" evidence="3">
    <location>
        <begin position="1663"/>
        <end position="1686"/>
    </location>
</feature>
<dbReference type="GO" id="GO:0005737">
    <property type="term" value="C:cytoplasm"/>
    <property type="evidence" value="ECO:0007669"/>
    <property type="project" value="TreeGrafter"/>
</dbReference>
<feature type="region of interest" description="Disordered" evidence="3">
    <location>
        <begin position="17"/>
        <end position="66"/>
    </location>
</feature>
<feature type="compositionally biased region" description="Basic and acidic residues" evidence="3">
    <location>
        <begin position="907"/>
        <end position="940"/>
    </location>
</feature>
<accession>A0A9W7WJV6</accession>
<feature type="region of interest" description="Disordered" evidence="3">
    <location>
        <begin position="93"/>
        <end position="114"/>
    </location>
</feature>
<dbReference type="SMART" id="SM00228">
    <property type="entry name" value="PDZ"/>
    <property type="match status" value="1"/>
</dbReference>
<dbReference type="Pfam" id="PF00595">
    <property type="entry name" value="PDZ"/>
    <property type="match status" value="1"/>
</dbReference>